<evidence type="ECO:0000259" key="1">
    <source>
        <dbReference type="Pfam" id="PF03413"/>
    </source>
</evidence>
<dbReference type="EMBL" id="CP038437">
    <property type="protein sequence ID" value="QEM83305.1"/>
    <property type="molecule type" value="Genomic_DNA"/>
</dbReference>
<feature type="domain" description="PepSY" evidence="1">
    <location>
        <begin position="49"/>
        <end position="98"/>
    </location>
</feature>
<organism evidence="2 3">
    <name type="scientific">Halomonas binhaiensis</name>
    <dbReference type="NCBI Taxonomy" id="2562282"/>
    <lineage>
        <taxon>Bacteria</taxon>
        <taxon>Pseudomonadati</taxon>
        <taxon>Pseudomonadota</taxon>
        <taxon>Gammaproteobacteria</taxon>
        <taxon>Oceanospirillales</taxon>
        <taxon>Halomonadaceae</taxon>
        <taxon>Halomonas</taxon>
    </lineage>
</organism>
<dbReference type="KEGG" id="hbh:E4T21_18400"/>
<dbReference type="InterPro" id="IPR025711">
    <property type="entry name" value="PepSY"/>
</dbReference>
<dbReference type="Proteomes" id="UP000324285">
    <property type="component" value="Chromosome"/>
</dbReference>
<protein>
    <submittedName>
        <fullName evidence="2">PepSY domain-containing protein</fullName>
    </submittedName>
</protein>
<dbReference type="OrthoDB" id="6975080at2"/>
<keyword evidence="3" id="KW-1185">Reference proteome</keyword>
<proteinExistence type="predicted"/>
<accession>A0A5C1NMC0</accession>
<evidence type="ECO:0000313" key="2">
    <source>
        <dbReference type="EMBL" id="QEM83305.1"/>
    </source>
</evidence>
<dbReference type="RefSeq" id="WP_149286427.1">
    <property type="nucleotide sequence ID" value="NZ_CP038437.2"/>
</dbReference>
<evidence type="ECO:0000313" key="3">
    <source>
        <dbReference type="Proteomes" id="UP000324285"/>
    </source>
</evidence>
<dbReference type="Pfam" id="PF03413">
    <property type="entry name" value="PepSY"/>
    <property type="match status" value="1"/>
</dbReference>
<gene>
    <name evidence="2" type="ORF">E4T21_18400</name>
</gene>
<reference evidence="2" key="1">
    <citation type="submission" date="2021-02" db="EMBL/GenBank/DDBJ databases">
        <title>Strain Y2R2, a novel species of the genus Halomonas.</title>
        <authorList>
            <person name="Huang H."/>
        </authorList>
    </citation>
    <scope>NUCLEOTIDE SEQUENCE</scope>
    <source>
        <strain evidence="2">Y2R2</strain>
    </source>
</reference>
<dbReference type="Gene3D" id="3.10.450.40">
    <property type="match status" value="1"/>
</dbReference>
<dbReference type="AlphaFoldDB" id="A0A5C1NMC0"/>
<sequence>MANDSAVESRNDSDVMLHVDDDDADEWKDLHQQVADGHLVGLPQVLDWLEAHYEGQVLEVELERDDGEITYEVEMVGPNGQIVEFEFDAVSGDLIGIEGVGIREMQKTPPGANQ</sequence>
<name>A0A5C1NMC0_9GAMM</name>